<accession>A0A6A7BFS1</accession>
<gene>
    <name evidence="2" type="ORF">T440DRAFT_268344</name>
</gene>
<dbReference type="EMBL" id="MU006293">
    <property type="protein sequence ID" value="KAF2854102.1"/>
    <property type="molecule type" value="Genomic_DNA"/>
</dbReference>
<dbReference type="AlphaFoldDB" id="A0A6A7BFS1"/>
<proteinExistence type="predicted"/>
<name>A0A6A7BFS1_9PLEO</name>
<evidence type="ECO:0000256" key="1">
    <source>
        <dbReference type="SAM" id="MobiDB-lite"/>
    </source>
</evidence>
<organism evidence="2 3">
    <name type="scientific">Plenodomus tracheiphilus IPT5</name>
    <dbReference type="NCBI Taxonomy" id="1408161"/>
    <lineage>
        <taxon>Eukaryota</taxon>
        <taxon>Fungi</taxon>
        <taxon>Dikarya</taxon>
        <taxon>Ascomycota</taxon>
        <taxon>Pezizomycotina</taxon>
        <taxon>Dothideomycetes</taxon>
        <taxon>Pleosporomycetidae</taxon>
        <taxon>Pleosporales</taxon>
        <taxon>Pleosporineae</taxon>
        <taxon>Leptosphaeriaceae</taxon>
        <taxon>Plenodomus</taxon>
    </lineage>
</organism>
<sequence>MPPAAYPWDSHQDAVVNSTELPGPQPALTGIAHYRQVLQTQRTYPRICTDFVADCQHTSGRGTALNATLNLDDATHSTRHSAPDPSITYATRPVPPPSHDDYTSLIYYATTTHTPVCLSIIRIAEKNLPFLSFTSATSHLPNLAPSDPLPPLPRGTFTGDIPYSPLPTDVTIYIAFLPEFYEDMRHALGYYVLSPENMAEPVRHRITACVFTPCTTRDLEDWDLVLYLEGEEEKDIHGMDVVGVKGGEWLDPVDDEAQWGVVWWVLERWEKRVRKSLLRLVGG</sequence>
<evidence type="ECO:0000313" key="3">
    <source>
        <dbReference type="Proteomes" id="UP000799423"/>
    </source>
</evidence>
<evidence type="ECO:0000313" key="2">
    <source>
        <dbReference type="EMBL" id="KAF2854102.1"/>
    </source>
</evidence>
<reference evidence="2" key="1">
    <citation type="submission" date="2020-01" db="EMBL/GenBank/DDBJ databases">
        <authorList>
            <consortium name="DOE Joint Genome Institute"/>
            <person name="Haridas S."/>
            <person name="Albert R."/>
            <person name="Binder M."/>
            <person name="Bloem J."/>
            <person name="Labutti K."/>
            <person name="Salamov A."/>
            <person name="Andreopoulos B."/>
            <person name="Baker S.E."/>
            <person name="Barry K."/>
            <person name="Bills G."/>
            <person name="Bluhm B.H."/>
            <person name="Cannon C."/>
            <person name="Castanera R."/>
            <person name="Culley D.E."/>
            <person name="Daum C."/>
            <person name="Ezra D."/>
            <person name="Gonzalez J.B."/>
            <person name="Henrissat B."/>
            <person name="Kuo A."/>
            <person name="Liang C."/>
            <person name="Lipzen A."/>
            <person name="Lutzoni F."/>
            <person name="Magnuson J."/>
            <person name="Mondo S."/>
            <person name="Nolan M."/>
            <person name="Ohm R."/>
            <person name="Pangilinan J."/>
            <person name="Park H.-J."/>
            <person name="Ramirez L."/>
            <person name="Alfaro M."/>
            <person name="Sun H."/>
            <person name="Tritt A."/>
            <person name="Yoshinaga Y."/>
            <person name="Zwiers L.-H."/>
            <person name="Turgeon B.G."/>
            <person name="Goodwin S.B."/>
            <person name="Spatafora J.W."/>
            <person name="Crous P.W."/>
            <person name="Grigoriev I.V."/>
        </authorList>
    </citation>
    <scope>NUCLEOTIDE SEQUENCE</scope>
    <source>
        <strain evidence="2">IPT5</strain>
    </source>
</reference>
<dbReference type="OrthoDB" id="3784214at2759"/>
<dbReference type="Proteomes" id="UP000799423">
    <property type="component" value="Unassembled WGS sequence"/>
</dbReference>
<protein>
    <submittedName>
        <fullName evidence="2">Uncharacterized protein</fullName>
    </submittedName>
</protein>
<keyword evidence="3" id="KW-1185">Reference proteome</keyword>
<feature type="region of interest" description="Disordered" evidence="1">
    <location>
        <begin position="75"/>
        <end position="94"/>
    </location>
</feature>